<reference evidence="2" key="1">
    <citation type="submission" date="2024-07" db="EMBL/GenBank/DDBJ databases">
        <authorList>
            <person name="fu j."/>
        </authorList>
    </citation>
    <scope>NUCLEOTIDE SEQUENCE</scope>
    <source>
        <strain evidence="2">P10A9</strain>
    </source>
</reference>
<dbReference type="EMBL" id="CP163302">
    <property type="protein sequence ID" value="XDP45360.1"/>
    <property type="molecule type" value="Genomic_DNA"/>
</dbReference>
<feature type="transmembrane region" description="Helical" evidence="1">
    <location>
        <begin position="122"/>
        <end position="145"/>
    </location>
</feature>
<feature type="transmembrane region" description="Helical" evidence="1">
    <location>
        <begin position="151"/>
        <end position="172"/>
    </location>
</feature>
<keyword evidence="1" id="KW-0812">Transmembrane</keyword>
<gene>
    <name evidence="2" type="ORF">AB5L97_19200</name>
</gene>
<organism evidence="2">
    <name type="scientific">Sinomonas puerhi</name>
    <dbReference type="NCBI Taxonomy" id="3238584"/>
    <lineage>
        <taxon>Bacteria</taxon>
        <taxon>Bacillati</taxon>
        <taxon>Actinomycetota</taxon>
        <taxon>Actinomycetes</taxon>
        <taxon>Micrococcales</taxon>
        <taxon>Micrococcaceae</taxon>
        <taxon>Sinomonas</taxon>
    </lineage>
</organism>
<name>A0AB39L3E5_9MICC</name>
<keyword evidence="1" id="KW-1133">Transmembrane helix</keyword>
<proteinExistence type="predicted"/>
<feature type="transmembrane region" description="Helical" evidence="1">
    <location>
        <begin position="56"/>
        <end position="75"/>
    </location>
</feature>
<dbReference type="RefSeq" id="WP_369045904.1">
    <property type="nucleotide sequence ID" value="NZ_CP163302.1"/>
</dbReference>
<sequence>MAETRSPSGVQGARGAEAASSVFAPEPILTLSDQTAVPLGGRWSVLRTWTRTRRGIAATVAVLAAAALVFANGAFDGAALPGALWTGLLVLAGSAAMGLLIGSFVSAPIGAEATMCDLRGPLFGMMGLLLATTQGQQSTIVQMFAGLSLDTIRFVVQPVVGVAAVALMATALSGRLRLERDALADPENAEACATCVPLVPRRRA</sequence>
<evidence type="ECO:0000256" key="1">
    <source>
        <dbReference type="SAM" id="Phobius"/>
    </source>
</evidence>
<keyword evidence="1" id="KW-0472">Membrane</keyword>
<dbReference type="AlphaFoldDB" id="A0AB39L3E5"/>
<evidence type="ECO:0000313" key="2">
    <source>
        <dbReference type="EMBL" id="XDP45360.1"/>
    </source>
</evidence>
<protein>
    <submittedName>
        <fullName evidence="2">Uncharacterized protein</fullName>
    </submittedName>
</protein>
<accession>A0AB39L3E5</accession>
<dbReference type="KEGG" id="spue:AB5L97_19200"/>
<feature type="transmembrane region" description="Helical" evidence="1">
    <location>
        <begin position="87"/>
        <end position="110"/>
    </location>
</feature>